<evidence type="ECO:0000313" key="4">
    <source>
        <dbReference type="Proteomes" id="UP001501461"/>
    </source>
</evidence>
<dbReference type="SUPFAM" id="SSF56784">
    <property type="entry name" value="HAD-like"/>
    <property type="match status" value="1"/>
</dbReference>
<gene>
    <name evidence="3" type="ORF">GCM10009720_02260</name>
</gene>
<dbReference type="PANTHER" id="PTHR43520">
    <property type="entry name" value="ATP7, ISOFORM B"/>
    <property type="match status" value="1"/>
</dbReference>
<reference evidence="4" key="1">
    <citation type="journal article" date="2019" name="Int. J. Syst. Evol. Microbiol.">
        <title>The Global Catalogue of Microorganisms (GCM) 10K type strain sequencing project: providing services to taxonomists for standard genome sequencing and annotation.</title>
        <authorList>
            <consortium name="The Broad Institute Genomics Platform"/>
            <consortium name="The Broad Institute Genome Sequencing Center for Infectious Disease"/>
            <person name="Wu L."/>
            <person name="Ma J."/>
        </authorList>
    </citation>
    <scope>NUCLEOTIDE SEQUENCE [LARGE SCALE GENOMIC DNA]</scope>
    <source>
        <strain evidence="4">JCM 13595</strain>
    </source>
</reference>
<protein>
    <submittedName>
        <fullName evidence="3">Uncharacterized protein</fullName>
    </submittedName>
</protein>
<accession>A0ABP5FGV6</accession>
<dbReference type="EMBL" id="BAAAMN010000005">
    <property type="protein sequence ID" value="GAA2026161.1"/>
    <property type="molecule type" value="Genomic_DNA"/>
</dbReference>
<sequence>MVMVGGGINDSVALSTADLGTAVSQGIQVSLQSAGAVLVRSDLLAVPEAVLLSRQTLRTIKQNLFWAFGYNTAALPIAVAGLLNPPISAFAMALSSTLVITNSMRLARFDPRKTISRGTSNRRQGTGITGL</sequence>
<evidence type="ECO:0000256" key="1">
    <source>
        <dbReference type="ARBA" id="ARBA00022967"/>
    </source>
</evidence>
<comment type="caution">
    <text evidence="3">The sequence shown here is derived from an EMBL/GenBank/DDBJ whole genome shotgun (WGS) entry which is preliminary data.</text>
</comment>
<dbReference type="PANTHER" id="PTHR43520:SF8">
    <property type="entry name" value="P-TYPE CU(+) TRANSPORTER"/>
    <property type="match status" value="1"/>
</dbReference>
<dbReference type="Gene3D" id="3.40.50.1000">
    <property type="entry name" value="HAD superfamily/HAD-like"/>
    <property type="match status" value="1"/>
</dbReference>
<keyword evidence="1" id="KW-1278">Translocase</keyword>
<proteinExistence type="predicted"/>
<dbReference type="InterPro" id="IPR036412">
    <property type="entry name" value="HAD-like_sf"/>
</dbReference>
<keyword evidence="2" id="KW-1133">Transmembrane helix</keyword>
<name>A0ABP5FGV6_9MICC</name>
<dbReference type="InterPro" id="IPR023214">
    <property type="entry name" value="HAD_sf"/>
</dbReference>
<evidence type="ECO:0000256" key="2">
    <source>
        <dbReference type="SAM" id="Phobius"/>
    </source>
</evidence>
<evidence type="ECO:0000313" key="3">
    <source>
        <dbReference type="EMBL" id="GAA2026161.1"/>
    </source>
</evidence>
<keyword evidence="4" id="KW-1185">Reference proteome</keyword>
<organism evidence="3 4">
    <name type="scientific">Yaniella flava</name>
    <dbReference type="NCBI Taxonomy" id="287930"/>
    <lineage>
        <taxon>Bacteria</taxon>
        <taxon>Bacillati</taxon>
        <taxon>Actinomycetota</taxon>
        <taxon>Actinomycetes</taxon>
        <taxon>Micrococcales</taxon>
        <taxon>Micrococcaceae</taxon>
        <taxon>Yaniella</taxon>
    </lineage>
</organism>
<feature type="transmembrane region" description="Helical" evidence="2">
    <location>
        <begin position="64"/>
        <end position="83"/>
    </location>
</feature>
<keyword evidence="2" id="KW-0472">Membrane</keyword>
<feature type="transmembrane region" description="Helical" evidence="2">
    <location>
        <begin position="89"/>
        <end position="107"/>
    </location>
</feature>
<keyword evidence="2" id="KW-0812">Transmembrane</keyword>
<dbReference type="Proteomes" id="UP001501461">
    <property type="component" value="Unassembled WGS sequence"/>
</dbReference>